<dbReference type="InterPro" id="IPR015341">
    <property type="entry name" value="Glyco_hydro_38_cen"/>
</dbReference>
<dbReference type="Pfam" id="PF01074">
    <property type="entry name" value="Glyco_hydro_38N"/>
    <property type="match status" value="1"/>
</dbReference>
<dbReference type="Gene3D" id="1.20.1270.50">
    <property type="entry name" value="Glycoside hydrolase family 38, central domain"/>
    <property type="match status" value="1"/>
</dbReference>
<evidence type="ECO:0000256" key="3">
    <source>
        <dbReference type="ARBA" id="ARBA00022801"/>
    </source>
</evidence>
<evidence type="ECO:0000256" key="1">
    <source>
        <dbReference type="ARBA" id="ARBA00009792"/>
    </source>
</evidence>
<dbReference type="InterPro" id="IPR027291">
    <property type="entry name" value="Glyco_hydro_38_N_sf"/>
</dbReference>
<reference evidence="6 7" key="1">
    <citation type="submission" date="2016-10" db="EMBL/GenBank/DDBJ databases">
        <authorList>
            <person name="Varghese N."/>
            <person name="Submissions S."/>
        </authorList>
    </citation>
    <scope>NUCLEOTIDE SEQUENCE [LARGE SCALE GENOMIC DNA]</scope>
    <source>
        <strain evidence="6 7">CGMCC 1.3889</strain>
    </source>
</reference>
<keyword evidence="4" id="KW-0326">Glycosidase</keyword>
<accession>A0A1H9L1E3</accession>
<dbReference type="Proteomes" id="UP000182818">
    <property type="component" value="Unassembled WGS sequence"/>
</dbReference>
<evidence type="ECO:0000256" key="2">
    <source>
        <dbReference type="ARBA" id="ARBA00022723"/>
    </source>
</evidence>
<dbReference type="SMART" id="SM00872">
    <property type="entry name" value="Alpha-mann_mid"/>
    <property type="match status" value="1"/>
</dbReference>
<keyword evidence="3" id="KW-0378">Hydrolase</keyword>
<dbReference type="CDD" id="cd10815">
    <property type="entry name" value="GH38N_AMII_EcMngB_like"/>
    <property type="match status" value="1"/>
</dbReference>
<dbReference type="InterPro" id="IPR011330">
    <property type="entry name" value="Glyco_hydro/deAcase_b/a-brl"/>
</dbReference>
<evidence type="ECO:0000313" key="7">
    <source>
        <dbReference type="Proteomes" id="UP000182818"/>
    </source>
</evidence>
<keyword evidence="7" id="KW-1185">Reference proteome</keyword>
<gene>
    <name evidence="6" type="ORF">SAMN04487973_101153</name>
</gene>
<evidence type="ECO:0000256" key="4">
    <source>
        <dbReference type="ARBA" id="ARBA00023295"/>
    </source>
</evidence>
<dbReference type="InterPro" id="IPR028995">
    <property type="entry name" value="Glyco_hydro_57/38_cen_sf"/>
</dbReference>
<dbReference type="PANTHER" id="PTHR46017:SF2">
    <property type="entry name" value="MANNOSYLGLYCERATE HYDROLASE"/>
    <property type="match status" value="1"/>
</dbReference>
<dbReference type="SUPFAM" id="SSF88688">
    <property type="entry name" value="Families 57/38 glycoside transferase middle domain"/>
    <property type="match status" value="1"/>
</dbReference>
<dbReference type="InterPro" id="IPR000602">
    <property type="entry name" value="Glyco_hydro_38_N"/>
</dbReference>
<dbReference type="InterPro" id="IPR011013">
    <property type="entry name" value="Gal_mutarotase_sf_dom"/>
</dbReference>
<dbReference type="Gene3D" id="3.20.110.10">
    <property type="entry name" value="Glycoside hydrolase 38, N terminal domain"/>
    <property type="match status" value="1"/>
</dbReference>
<dbReference type="GeneID" id="76042500"/>
<dbReference type="Pfam" id="PF09261">
    <property type="entry name" value="Alpha-mann_mid"/>
    <property type="match status" value="1"/>
</dbReference>
<dbReference type="InterPro" id="IPR037094">
    <property type="entry name" value="Glyco_hydro_38_cen_sf"/>
</dbReference>
<dbReference type="RefSeq" id="WP_057804866.1">
    <property type="nucleotide sequence ID" value="NZ_BJYP01000001.1"/>
</dbReference>
<organism evidence="6 7">
    <name type="scientific">Pediococcus ethanolidurans</name>
    <dbReference type="NCBI Taxonomy" id="319653"/>
    <lineage>
        <taxon>Bacteria</taxon>
        <taxon>Bacillati</taxon>
        <taxon>Bacillota</taxon>
        <taxon>Bacilli</taxon>
        <taxon>Lactobacillales</taxon>
        <taxon>Lactobacillaceae</taxon>
        <taxon>Pediococcus</taxon>
    </lineage>
</organism>
<evidence type="ECO:0000313" key="6">
    <source>
        <dbReference type="EMBL" id="SER05138.1"/>
    </source>
</evidence>
<dbReference type="PANTHER" id="PTHR46017">
    <property type="entry name" value="ALPHA-MANNOSIDASE 2C1"/>
    <property type="match status" value="1"/>
</dbReference>
<dbReference type="SUPFAM" id="SSF88713">
    <property type="entry name" value="Glycoside hydrolase/deacetylase"/>
    <property type="match status" value="1"/>
</dbReference>
<proteinExistence type="inferred from homology"/>
<feature type="domain" description="Glycoside hydrolase family 38 central" evidence="5">
    <location>
        <begin position="278"/>
        <end position="356"/>
    </location>
</feature>
<sequence>MTQTNLVNHTHWDREWYFTTMDALVLSDQLFTEVLDELEKHPEANFCLDGQISVVDEYVEIHPEAKKRIQMLVKGGRLFVGPWYTQTDALIPDTESILRNLIIGVNDTREKYGQPMMVGYLPDTFGFNAQLPTILHQVGIDNFVFWRGTNFRTQMNSVYFKWQGLSGKDVYAANFPFGYFTAQIDVESKKNLKEFVDKRFDPAADFEATHAKNTDVLMPSGIDQMNIIKNIHQTISDLNKLSKNHTVISSYPKFIDKLRQRTDLPTYQGELRLPTYARVHRTIGSVRHQIKTDNFYLEQKILRRVEPLMVIAHKNGLNIGTGLLIKLWKKLLECQAHDTLGGSVSDNVAVDIKHRFKEANEIADGIENMIKKKLAEFLNLGDHDVLVFNTDPFKFSGKKIISLTTSSKNIEFDGLERPVIIESKHYPVRHHILMMTPRGQEYTDEPEYYELKFEGNIELPALGYKVIHFNEGKQPAAELLINSDSNKKNEIQFENQRLNFVNGTINYSNQECQITDAIQLLDSGNDGDTYDYSPLGGDHERALDFQNAQVEEINGKVAVLIVKGTSKLPLHLEDRVATNPQYQAVSYTLRLSFDEQGLIEGKLDFDNQVYSHRLRLKLNPQIKNAKTIAHIQDGFVQTTNHKISDDWEKEFVEKPVNIYSFDKTVSIVGENKHMTFLGKGMKEYEAKNNGLYVTLMATTGQLGKPNLAWRPGRASGDTTNQGHVMMATPLAEELGQNRFEFALSFAEKKFSEHETSMLMHRWLSPSISYQMQKLNLFINRLDNKIWPTEDNPVIPDSFSLLEIQDLLVAAVYPSYLDADAYIVRIQNPTKQIVKIPEDLLSKADVVNALEEPIQSDGTIGKYDMITLKFKY</sequence>
<dbReference type="EMBL" id="FOGK01000001">
    <property type="protein sequence ID" value="SER05138.1"/>
    <property type="molecule type" value="Genomic_DNA"/>
</dbReference>
<dbReference type="SUPFAM" id="SSF74650">
    <property type="entry name" value="Galactose mutarotase-like"/>
    <property type="match status" value="1"/>
</dbReference>
<keyword evidence="2" id="KW-0479">Metal-binding</keyword>
<dbReference type="Gene3D" id="2.70.98.30">
    <property type="entry name" value="Golgi alpha-mannosidase II, domain 4"/>
    <property type="match status" value="1"/>
</dbReference>
<evidence type="ECO:0000259" key="5">
    <source>
        <dbReference type="SMART" id="SM00872"/>
    </source>
</evidence>
<protein>
    <submittedName>
        <fullName evidence="6">Alpha-mannosidase</fullName>
    </submittedName>
</protein>
<name>A0A1H9L1E3_9LACO</name>
<comment type="caution">
    <text evidence="6">The sequence shown here is derived from an EMBL/GenBank/DDBJ whole genome shotgun (WGS) entry which is preliminary data.</text>
</comment>
<comment type="similarity">
    <text evidence="1">Belongs to the glycosyl hydrolase 38 family.</text>
</comment>